<gene>
    <name evidence="7" type="ORF">LSTR_LSTR008991</name>
</gene>
<feature type="region of interest" description="Disordered" evidence="5">
    <location>
        <begin position="974"/>
        <end position="1028"/>
    </location>
</feature>
<evidence type="ECO:0000259" key="6">
    <source>
        <dbReference type="PROSITE" id="PS50808"/>
    </source>
</evidence>
<feature type="compositionally biased region" description="Polar residues" evidence="5">
    <location>
        <begin position="292"/>
        <end position="321"/>
    </location>
</feature>
<feature type="region of interest" description="Disordered" evidence="5">
    <location>
        <begin position="1867"/>
        <end position="1898"/>
    </location>
</feature>
<dbReference type="InterPro" id="IPR036236">
    <property type="entry name" value="Znf_C2H2_sf"/>
</dbReference>
<feature type="compositionally biased region" description="Basic and acidic residues" evidence="5">
    <location>
        <begin position="498"/>
        <end position="511"/>
    </location>
</feature>
<feature type="compositionally biased region" description="Polar residues" evidence="5">
    <location>
        <begin position="712"/>
        <end position="726"/>
    </location>
</feature>
<feature type="region of interest" description="Disordered" evidence="5">
    <location>
        <begin position="1615"/>
        <end position="1636"/>
    </location>
</feature>
<feature type="region of interest" description="Disordered" evidence="5">
    <location>
        <begin position="1534"/>
        <end position="1565"/>
    </location>
</feature>
<dbReference type="OrthoDB" id="1607513at2759"/>
<dbReference type="PANTHER" id="PTHR34396">
    <property type="entry name" value="OS03G0264950 PROTEIN-RELATED"/>
    <property type="match status" value="1"/>
</dbReference>
<evidence type="ECO:0000256" key="2">
    <source>
        <dbReference type="ARBA" id="ARBA00022771"/>
    </source>
</evidence>
<evidence type="ECO:0000256" key="4">
    <source>
        <dbReference type="PROSITE-ProRule" id="PRU00027"/>
    </source>
</evidence>
<feature type="compositionally biased region" description="Low complexity" evidence="5">
    <location>
        <begin position="1760"/>
        <end position="1771"/>
    </location>
</feature>
<feature type="compositionally biased region" description="Polar residues" evidence="5">
    <location>
        <begin position="518"/>
        <end position="531"/>
    </location>
</feature>
<feature type="compositionally biased region" description="Polar residues" evidence="5">
    <location>
        <begin position="1550"/>
        <end position="1565"/>
    </location>
</feature>
<feature type="region of interest" description="Disordered" evidence="5">
    <location>
        <begin position="498"/>
        <end position="535"/>
    </location>
</feature>
<feature type="domain" description="BED-type" evidence="6">
    <location>
        <begin position="1794"/>
        <end position="1846"/>
    </location>
</feature>
<feature type="compositionally biased region" description="Basic residues" evidence="5">
    <location>
        <begin position="694"/>
        <end position="703"/>
    </location>
</feature>
<feature type="compositionally biased region" description="Polar residues" evidence="5">
    <location>
        <begin position="996"/>
        <end position="1007"/>
    </location>
</feature>
<dbReference type="InterPro" id="IPR003656">
    <property type="entry name" value="Znf_BED"/>
</dbReference>
<dbReference type="GO" id="GO:0005634">
    <property type="term" value="C:nucleus"/>
    <property type="evidence" value="ECO:0007669"/>
    <property type="project" value="TreeGrafter"/>
</dbReference>
<evidence type="ECO:0000256" key="1">
    <source>
        <dbReference type="ARBA" id="ARBA00022723"/>
    </source>
</evidence>
<protein>
    <recommendedName>
        <fullName evidence="6">BED-type domain-containing protein</fullName>
    </recommendedName>
</protein>
<sequence length="2195" mass="246117">MEQTDSQSDSLDLVLPSASPTSDVIEKDENEQLSEKGNSNSQSDGEVSLTEKDNNSSDGNPQSPSQVEKDSLQSVADDDQQNSSNSLDNSTKKSSENSSSTTADKNQDQNIDASLHQIKDENSATSPSSLSEESGVDLEKSDKVLAEPDNAHKESGNVLEESENVLEEFLTLKTPDETSSNLPGENPVAQRKKDSNSCDNSGKNQVSTDTATNDDIPTNSKNNEEANSSYDSASQLLFDIVRPDKSSANSEINKKCMNQPDKQQNDEMSSDIAGDSSAANTVEQDLCALFSDSPSNGNSQIINSERQPSKTTPSNDGNSSEGVLRNKNLQIKDVVTCKENVCELNTSIKDESSTIDSVKDSNILVENEFNTHQIEIKEEIESVWFENSNSFENDGSTDSYLSDHDQLQEMIELCRKECFVVLERCDDSLLNVANPYKSDVKIVSVESLSSLNMTKKHEIVWSYFIKRTPTLAECKICGRTLFHKKLYNLTRHLQVVHDHSSSNKEPYEPHKPAVTLKKGQSSSANASTSKPVSDPAMFKQQPMNYFSFVNSQTARCVLCSQYMPYRCLDDLAILKSHLLLKHSDSGNTKKSAKAENTVSSDKSSDDGEEEDEEEEEEEEEEEDDDDDNEEETGSGSGRMPRQRTWSHFTKLERGLAQCNTCFKRFSYGLGDLRKLTRHLKIGHGGKKPVEQPKRKAGRPRKTQVLKEKPNLPATSKSSNLSKQPPTGKQFLEYFSFMRSDNALCKKCNTKVPYSKKNTKSLHDHYNKCTPDLANAARKRASKRRKVLTTDIDEDESTNDPDFVPSDFEDQPQPSKHKTQLMAAVELSPKDNVDWNHFKKLNGSMVQCVHCSKKLSFKKGDTWLLEQHLQLWHGKNALKKSKDDDDACSANLDDIPLLFRLKNQPKPYTLGDCYYRKKLQYNLSEIGRYFRRLGNTKLICKLCSQHLNCNETSTEVLMSHVLQEHVRKLFKPRPDEANTAEATQSPAKQAAGKMKSTAPTMQKALAQSTPRPAAATRPRAAKPKATLPQLFAEPSETELQLVSKSTFTMKYFLEFGANRQQCKLCNRQFAGKKSSNVTLLSQHLLSTHLKNVVDDETQLSKSGENEQRKAIIKCTRRRIVNKFSKIDNSKISCKMCSSHIENGSFETMKSHLLENHQKYLITILKEVKRVLNYNCTDLRKTKKLLTIRKKRGLRAKCSLCSRDVRYAVGNTKHLFNHLLKLHKTLVSKISVSKLKVWKYFTKKKYGESKCEICSKFISSKIHCNHKVPKLFCLSTGLKSKPKKESTMNPETKSTELKVKDKSSSKSACFYFTALKQYNSECIFCSKSLKSANKIICKIACRFNHGNEYINWLYKNDPVDKTFISENQANKSGQKTLSLLEMFEDLKNKKMNTIKLWYSEFSNKYHCNLCSDNISAKYLRFSLYFDHALVEHKGLLSMHRALVRPLDQSSGVPPPLTPPPPQAAAKKTITKSPIPKNSLKNTKLVKVKLWHHFKVIGSETACCNFCKTNLRYSATNVDNLSTHLRVQHLNDLLKLSEQPVNSSPTPPARTPLKSSLPTTTANKNETRVQKSGTWNYFSESNKGAICKLCGKQFLFSDKANEAPLTRHLQLVHNIALSQDNRPPPPPRAVPNQTIQSDASKEQQTKWAWQYFEKDDVRPSTAKCKLCAIYCSCIDEQGDLASVLLKHLRLVHNKWLVNVGNKLLQNNLSTPAKRKADTDVGAKSSPGQSQKKVKFDDSINDVTTIDSDNEIPTPTTPTPKKSPTPSKNSQTKPPGQGTTFKSKKALKRFQELENKKSKKSLVWTYFTPIEGQPDFSRCNVCSKSISSKFGISILRTHLRVKHNILIVNMNQYSELKKSIGDTSLTNALTGTPSAKTLSSGEKQADSPNKANNLNLKSPALSNQDKFDKRHPVWSYFKEERNSNLLKCNLCSVYLSCKSEKAEGLQNHLSAKHNIVFLEADPLKNVSPNKSLPGTPTTKNANQIVQKKQTVVEQTPMTAKELYETTTVEESIVENEVFYTTEENLVTVTERGDPSADETVHYEIVETTQPAIETEVESTDIVKVITELLPSYSVGISDDVNATEISPQESDLISNIVTSLSNPGDQTTTQAIIDSDQLKSIAVLTGETEDTSLAWDFYVKLADNKVKCDVCSEVFTYENKESANLTEHIQSKHPAELAQYKLSRLGFSDSCIIVVKNPN</sequence>
<feature type="region of interest" description="Disordered" evidence="5">
    <location>
        <begin position="248"/>
        <end position="276"/>
    </location>
</feature>
<keyword evidence="2 4" id="KW-0863">Zinc-finger</keyword>
<dbReference type="Proteomes" id="UP000291343">
    <property type="component" value="Unassembled WGS sequence"/>
</dbReference>
<dbReference type="InterPro" id="IPR053031">
    <property type="entry name" value="Cuticle_assoc_protein"/>
</dbReference>
<comment type="caution">
    <text evidence="7">The sequence shown here is derived from an EMBL/GenBank/DDBJ whole genome shotgun (WGS) entry which is preliminary data.</text>
</comment>
<feature type="compositionally biased region" description="Polar residues" evidence="5">
    <location>
        <begin position="197"/>
        <end position="230"/>
    </location>
</feature>
<dbReference type="GO" id="GO:0006357">
    <property type="term" value="P:regulation of transcription by RNA polymerase II"/>
    <property type="evidence" value="ECO:0007669"/>
    <property type="project" value="TreeGrafter"/>
</dbReference>
<proteinExistence type="predicted"/>
<dbReference type="InParanoid" id="A0A482WXN7"/>
<keyword evidence="1" id="KW-0479">Metal-binding</keyword>
<feature type="region of interest" description="Disordered" evidence="5">
    <location>
        <begin position="679"/>
        <end position="726"/>
    </location>
</feature>
<feature type="compositionally biased region" description="Polar residues" evidence="5">
    <location>
        <begin position="35"/>
        <end position="45"/>
    </location>
</feature>
<feature type="region of interest" description="Disordered" evidence="5">
    <location>
        <begin position="583"/>
        <end position="644"/>
    </location>
</feature>
<feature type="region of interest" description="Disordered" evidence="5">
    <location>
        <begin position="1446"/>
        <end position="1466"/>
    </location>
</feature>
<evidence type="ECO:0000313" key="8">
    <source>
        <dbReference type="Proteomes" id="UP000291343"/>
    </source>
</evidence>
<dbReference type="STRING" id="195883.A0A482WXN7"/>
<dbReference type="GO" id="GO:1990837">
    <property type="term" value="F:sequence-specific double-stranded DNA binding"/>
    <property type="evidence" value="ECO:0007669"/>
    <property type="project" value="TreeGrafter"/>
</dbReference>
<name>A0A482WXN7_LAOST</name>
<feature type="domain" description="BED-type" evidence="6">
    <location>
        <begin position="455"/>
        <end position="506"/>
    </location>
</feature>
<feature type="region of interest" description="Disordered" evidence="5">
    <location>
        <begin position="1"/>
        <end position="230"/>
    </location>
</feature>
<dbReference type="SMART" id="SM00355">
    <property type="entry name" value="ZnF_C2H2"/>
    <property type="match status" value="12"/>
</dbReference>
<feature type="compositionally biased region" description="Low complexity" evidence="5">
    <location>
        <begin position="1008"/>
        <end position="1025"/>
    </location>
</feature>
<evidence type="ECO:0000313" key="7">
    <source>
        <dbReference type="EMBL" id="RZF38268.1"/>
    </source>
</evidence>
<dbReference type="SMART" id="SM00614">
    <property type="entry name" value="ZnF_BED"/>
    <property type="match status" value="11"/>
</dbReference>
<feature type="compositionally biased region" description="Low complexity" evidence="5">
    <location>
        <begin position="123"/>
        <end position="133"/>
    </location>
</feature>
<feature type="region of interest" description="Disordered" evidence="5">
    <location>
        <begin position="1707"/>
        <end position="1777"/>
    </location>
</feature>
<dbReference type="GO" id="GO:0008270">
    <property type="term" value="F:zinc ion binding"/>
    <property type="evidence" value="ECO:0007669"/>
    <property type="project" value="UniProtKB-KW"/>
</dbReference>
<feature type="compositionally biased region" description="Basic and acidic residues" evidence="5">
    <location>
        <begin position="137"/>
        <end position="155"/>
    </location>
</feature>
<dbReference type="InterPro" id="IPR013087">
    <property type="entry name" value="Znf_C2H2_type"/>
</dbReference>
<dbReference type="PROSITE" id="PS50808">
    <property type="entry name" value="ZF_BED"/>
    <property type="match status" value="4"/>
</dbReference>
<feature type="compositionally biased region" description="Polar residues" evidence="5">
    <location>
        <begin position="586"/>
        <end position="601"/>
    </location>
</feature>
<feature type="compositionally biased region" description="Basic residues" evidence="5">
    <location>
        <begin position="776"/>
        <end position="786"/>
    </location>
</feature>
<organism evidence="7 8">
    <name type="scientific">Laodelphax striatellus</name>
    <name type="common">Small brown planthopper</name>
    <name type="synonym">Delphax striatella</name>
    <dbReference type="NCBI Taxonomy" id="195883"/>
    <lineage>
        <taxon>Eukaryota</taxon>
        <taxon>Metazoa</taxon>
        <taxon>Ecdysozoa</taxon>
        <taxon>Arthropoda</taxon>
        <taxon>Hexapoda</taxon>
        <taxon>Insecta</taxon>
        <taxon>Pterygota</taxon>
        <taxon>Neoptera</taxon>
        <taxon>Paraneoptera</taxon>
        <taxon>Hemiptera</taxon>
        <taxon>Auchenorrhyncha</taxon>
        <taxon>Fulgoroidea</taxon>
        <taxon>Delphacidae</taxon>
        <taxon>Criomorphinae</taxon>
        <taxon>Laodelphax</taxon>
    </lineage>
</organism>
<accession>A0A482WXN7</accession>
<feature type="compositionally biased region" description="Polar residues" evidence="5">
    <location>
        <begin position="56"/>
        <end position="66"/>
    </location>
</feature>
<feature type="domain" description="BED-type" evidence="6">
    <location>
        <begin position="1904"/>
        <end position="1956"/>
    </location>
</feature>
<feature type="compositionally biased region" description="Pro residues" evidence="5">
    <location>
        <begin position="1450"/>
        <end position="1460"/>
    </location>
</feature>
<evidence type="ECO:0000256" key="3">
    <source>
        <dbReference type="ARBA" id="ARBA00022833"/>
    </source>
</evidence>
<feature type="domain" description="BED-type" evidence="6">
    <location>
        <begin position="2125"/>
        <end position="2176"/>
    </location>
</feature>
<dbReference type="Pfam" id="PF02892">
    <property type="entry name" value="zf-BED"/>
    <property type="match status" value="5"/>
</dbReference>
<keyword evidence="8" id="KW-1185">Reference proteome</keyword>
<feature type="compositionally biased region" description="Acidic residues" evidence="5">
    <location>
        <begin position="606"/>
        <end position="632"/>
    </location>
</feature>
<feature type="compositionally biased region" description="Polar residues" evidence="5">
    <location>
        <begin position="1"/>
        <end position="10"/>
    </location>
</feature>
<feature type="region of interest" description="Disordered" evidence="5">
    <location>
        <begin position="776"/>
        <end position="815"/>
    </location>
</feature>
<dbReference type="EMBL" id="QKKF02022725">
    <property type="protein sequence ID" value="RZF38268.1"/>
    <property type="molecule type" value="Genomic_DNA"/>
</dbReference>
<dbReference type="SUPFAM" id="SSF57667">
    <property type="entry name" value="beta-beta-alpha zinc fingers"/>
    <property type="match status" value="2"/>
</dbReference>
<evidence type="ECO:0000256" key="5">
    <source>
        <dbReference type="SAM" id="MobiDB-lite"/>
    </source>
</evidence>
<dbReference type="PANTHER" id="PTHR34396:SF25">
    <property type="entry name" value="BOUNDARY ELEMENT ASSOCIATED FACTOR"/>
    <property type="match status" value="1"/>
</dbReference>
<reference evidence="7 8" key="1">
    <citation type="journal article" date="2017" name="Gigascience">
        <title>Genome sequence of the small brown planthopper, Laodelphax striatellus.</title>
        <authorList>
            <person name="Zhu J."/>
            <person name="Jiang F."/>
            <person name="Wang X."/>
            <person name="Yang P."/>
            <person name="Bao Y."/>
            <person name="Zhao W."/>
            <person name="Wang W."/>
            <person name="Lu H."/>
            <person name="Wang Q."/>
            <person name="Cui N."/>
            <person name="Li J."/>
            <person name="Chen X."/>
            <person name="Luo L."/>
            <person name="Yu J."/>
            <person name="Kang L."/>
            <person name="Cui F."/>
        </authorList>
    </citation>
    <scope>NUCLEOTIDE SEQUENCE [LARGE SCALE GENOMIC DNA]</scope>
    <source>
        <strain evidence="7">Lst14</strain>
    </source>
</reference>
<keyword evidence="3" id="KW-0862">Zinc</keyword>
<feature type="region of interest" description="Disordered" evidence="5">
    <location>
        <begin position="289"/>
        <end position="325"/>
    </location>
</feature>